<evidence type="ECO:0000256" key="1">
    <source>
        <dbReference type="SAM" id="MobiDB-lite"/>
    </source>
</evidence>
<organism evidence="3 4">
    <name type="scientific">Candidatus Egerieousia excrementavium</name>
    <dbReference type="NCBI Taxonomy" id="2840778"/>
    <lineage>
        <taxon>Bacteria</taxon>
        <taxon>Pseudomonadati</taxon>
        <taxon>Bacteroidota</taxon>
        <taxon>Bacteroidia</taxon>
        <taxon>Bacteroidales</taxon>
        <taxon>Candidatus Egerieousia</taxon>
    </lineage>
</organism>
<reference evidence="3" key="1">
    <citation type="submission" date="2020-10" db="EMBL/GenBank/DDBJ databases">
        <authorList>
            <person name="Gilroy R."/>
        </authorList>
    </citation>
    <scope>NUCLEOTIDE SEQUENCE</scope>
    <source>
        <strain evidence="3">15467</strain>
    </source>
</reference>
<evidence type="ECO:0000313" key="3">
    <source>
        <dbReference type="EMBL" id="MBO8429380.1"/>
    </source>
</evidence>
<gene>
    <name evidence="3" type="ORF">IAC68_05580</name>
</gene>
<dbReference type="AlphaFoldDB" id="A0A9D9GW92"/>
<accession>A0A9D9GW92</accession>
<reference evidence="3" key="2">
    <citation type="journal article" date="2021" name="PeerJ">
        <title>Extensive microbial diversity within the chicken gut microbiome revealed by metagenomics and culture.</title>
        <authorList>
            <person name="Gilroy R."/>
            <person name="Ravi A."/>
            <person name="Getino M."/>
            <person name="Pursley I."/>
            <person name="Horton D.L."/>
            <person name="Alikhan N.F."/>
            <person name="Baker D."/>
            <person name="Gharbi K."/>
            <person name="Hall N."/>
            <person name="Watson M."/>
            <person name="Adriaenssens E.M."/>
            <person name="Foster-Nyarko E."/>
            <person name="Jarju S."/>
            <person name="Secka A."/>
            <person name="Antonio M."/>
            <person name="Oren A."/>
            <person name="Chaudhuri R.R."/>
            <person name="La Ragione R."/>
            <person name="Hildebrand F."/>
            <person name="Pallen M.J."/>
        </authorList>
    </citation>
    <scope>NUCLEOTIDE SEQUENCE</scope>
    <source>
        <strain evidence="3">15467</strain>
    </source>
</reference>
<feature type="signal peptide" evidence="2">
    <location>
        <begin position="1"/>
        <end position="24"/>
    </location>
</feature>
<keyword evidence="2" id="KW-0732">Signal</keyword>
<evidence type="ECO:0000256" key="2">
    <source>
        <dbReference type="SAM" id="SignalP"/>
    </source>
</evidence>
<proteinExistence type="predicted"/>
<sequence>MNNCFKIAIIASALTFAFFSSATASETPPPKDADRAAAMKNAREAFMANKVAFFTNELELTPEEAQVFWPLYNEFWDKRTSAHKDYMNILKRINSLDEGSKENVEKLSDEFERAITKESDLLKEYYPKFKKVLPTEKAMKIFNTEEKFKRSLFNRYKKSGAPAAPGNGKPDNGKIKN</sequence>
<feature type="region of interest" description="Disordered" evidence="1">
    <location>
        <begin position="157"/>
        <end position="177"/>
    </location>
</feature>
<evidence type="ECO:0000313" key="4">
    <source>
        <dbReference type="Proteomes" id="UP000823635"/>
    </source>
</evidence>
<dbReference type="Proteomes" id="UP000823635">
    <property type="component" value="Unassembled WGS sequence"/>
</dbReference>
<comment type="caution">
    <text evidence="3">The sequence shown here is derived from an EMBL/GenBank/DDBJ whole genome shotgun (WGS) entry which is preliminary data.</text>
</comment>
<protein>
    <submittedName>
        <fullName evidence="3">Uncharacterized protein</fullName>
    </submittedName>
</protein>
<dbReference type="EMBL" id="JADINB010000126">
    <property type="protein sequence ID" value="MBO8429380.1"/>
    <property type="molecule type" value="Genomic_DNA"/>
</dbReference>
<feature type="chain" id="PRO_5039577804" evidence="2">
    <location>
        <begin position="25"/>
        <end position="177"/>
    </location>
</feature>
<name>A0A9D9GW92_9BACT</name>